<dbReference type="Proteomes" id="UP000008827">
    <property type="component" value="Chromosome 11"/>
</dbReference>
<evidence type="ECO:0000256" key="1">
    <source>
        <dbReference type="SAM" id="Phobius"/>
    </source>
</evidence>
<dbReference type="InParanoid" id="A0A0R0HRC6"/>
<feature type="transmembrane region" description="Helical" evidence="1">
    <location>
        <begin position="23"/>
        <end position="45"/>
    </location>
</feature>
<accession>A0A0R0HRC6</accession>
<organism evidence="2">
    <name type="scientific">Glycine max</name>
    <name type="common">Soybean</name>
    <name type="synonym">Glycine hispida</name>
    <dbReference type="NCBI Taxonomy" id="3847"/>
    <lineage>
        <taxon>Eukaryota</taxon>
        <taxon>Viridiplantae</taxon>
        <taxon>Streptophyta</taxon>
        <taxon>Embryophyta</taxon>
        <taxon>Tracheophyta</taxon>
        <taxon>Spermatophyta</taxon>
        <taxon>Magnoliopsida</taxon>
        <taxon>eudicotyledons</taxon>
        <taxon>Gunneridae</taxon>
        <taxon>Pentapetalae</taxon>
        <taxon>rosids</taxon>
        <taxon>fabids</taxon>
        <taxon>Fabales</taxon>
        <taxon>Fabaceae</taxon>
        <taxon>Papilionoideae</taxon>
        <taxon>50 kb inversion clade</taxon>
        <taxon>NPAAA clade</taxon>
        <taxon>indigoferoid/millettioid clade</taxon>
        <taxon>Phaseoleae</taxon>
        <taxon>Glycine</taxon>
        <taxon>Glycine subgen. Soja</taxon>
    </lineage>
</organism>
<name>A0A0R0HRC6_SOYBN</name>
<sequence length="85" mass="10213">MHAHKCYITRKNWMLFIVETYPIARWISFVSHGALSFYLLFLFLFRSCVIPEVIFYTIIYCSLLRVNFHLLAKGIVLIPLFFCRF</sequence>
<reference evidence="2" key="3">
    <citation type="submission" date="2018-07" db="EMBL/GenBank/DDBJ databases">
        <title>WGS assembly of Glycine max.</title>
        <authorList>
            <person name="Schmutz J."/>
            <person name="Cannon S."/>
            <person name="Schlueter J."/>
            <person name="Ma J."/>
            <person name="Mitros T."/>
            <person name="Nelson W."/>
            <person name="Hyten D."/>
            <person name="Song Q."/>
            <person name="Thelen J."/>
            <person name="Cheng J."/>
            <person name="Xu D."/>
            <person name="Hellsten U."/>
            <person name="May G."/>
            <person name="Yu Y."/>
            <person name="Sakurai T."/>
            <person name="Umezawa T."/>
            <person name="Bhattacharyya M."/>
            <person name="Sandhu D."/>
            <person name="Valliyodan B."/>
            <person name="Lindquist E."/>
            <person name="Peto M."/>
            <person name="Grant D."/>
            <person name="Shu S."/>
            <person name="Goodstein D."/>
            <person name="Barry K."/>
            <person name="Futrell-Griggs M."/>
            <person name="Abernathy B."/>
            <person name="Du J."/>
            <person name="Tian Z."/>
            <person name="Zhu L."/>
            <person name="Gill N."/>
            <person name="Joshi T."/>
            <person name="Libault M."/>
            <person name="Sethuraman A."/>
            <person name="Zhang X."/>
            <person name="Shinozaki K."/>
            <person name="Nguyen H."/>
            <person name="Wing R."/>
            <person name="Cregan P."/>
            <person name="Specht J."/>
            <person name="Grimwood J."/>
            <person name="Rokhsar D."/>
            <person name="Stacey G."/>
            <person name="Shoemaker R."/>
            <person name="Jackson S."/>
        </authorList>
    </citation>
    <scope>NUCLEOTIDE SEQUENCE</scope>
    <source>
        <tissue evidence="2">Callus</tissue>
    </source>
</reference>
<keyword evidence="1" id="KW-1133">Transmembrane helix</keyword>
<keyword evidence="4" id="KW-1185">Reference proteome</keyword>
<evidence type="ECO:0000313" key="2">
    <source>
        <dbReference type="EMBL" id="KRH30962.1"/>
    </source>
</evidence>
<gene>
    <name evidence="2" type="ORF">GLYMA_11G217900</name>
</gene>
<dbReference type="AlphaFoldDB" id="A0A0R0HRC6"/>
<proteinExistence type="predicted"/>
<reference evidence="2 3" key="1">
    <citation type="journal article" date="2010" name="Nature">
        <title>Genome sequence of the palaeopolyploid soybean.</title>
        <authorList>
            <person name="Schmutz J."/>
            <person name="Cannon S.B."/>
            <person name="Schlueter J."/>
            <person name="Ma J."/>
            <person name="Mitros T."/>
            <person name="Nelson W."/>
            <person name="Hyten D.L."/>
            <person name="Song Q."/>
            <person name="Thelen J.J."/>
            <person name="Cheng J."/>
            <person name="Xu D."/>
            <person name="Hellsten U."/>
            <person name="May G.D."/>
            <person name="Yu Y."/>
            <person name="Sakurai T."/>
            <person name="Umezawa T."/>
            <person name="Bhattacharyya M.K."/>
            <person name="Sandhu D."/>
            <person name="Valliyodan B."/>
            <person name="Lindquist E."/>
            <person name="Peto M."/>
            <person name="Grant D."/>
            <person name="Shu S."/>
            <person name="Goodstein D."/>
            <person name="Barry K."/>
            <person name="Futrell-Griggs M."/>
            <person name="Abernathy B."/>
            <person name="Du J."/>
            <person name="Tian Z."/>
            <person name="Zhu L."/>
            <person name="Gill N."/>
            <person name="Joshi T."/>
            <person name="Libault M."/>
            <person name="Sethuraman A."/>
            <person name="Zhang X.-C."/>
            <person name="Shinozaki K."/>
            <person name="Nguyen H.T."/>
            <person name="Wing R.A."/>
            <person name="Cregan P."/>
            <person name="Specht J."/>
            <person name="Grimwood J."/>
            <person name="Rokhsar D."/>
            <person name="Stacey G."/>
            <person name="Shoemaker R.C."/>
            <person name="Jackson S.A."/>
        </authorList>
    </citation>
    <scope>NUCLEOTIDE SEQUENCE [LARGE SCALE GENOMIC DNA]</scope>
    <source>
        <strain evidence="3">cv. Williams 82</strain>
        <tissue evidence="2">Callus</tissue>
    </source>
</reference>
<keyword evidence="1" id="KW-0812">Transmembrane</keyword>
<keyword evidence="1" id="KW-0472">Membrane</keyword>
<dbReference type="Gramene" id="KRH30962">
    <property type="protein sequence ID" value="KRH30962"/>
    <property type="gene ID" value="GLYMA_11G217900"/>
</dbReference>
<dbReference type="EMBL" id="CM000844">
    <property type="protein sequence ID" value="KRH30962.1"/>
    <property type="molecule type" value="Genomic_DNA"/>
</dbReference>
<dbReference type="EnsemblPlants" id="KRH30962">
    <property type="protein sequence ID" value="KRH30962"/>
    <property type="gene ID" value="GLYMA_11G217900"/>
</dbReference>
<protein>
    <submittedName>
        <fullName evidence="2 3">Uncharacterized protein</fullName>
    </submittedName>
</protein>
<evidence type="ECO:0000313" key="3">
    <source>
        <dbReference type="EnsemblPlants" id="KRH30962"/>
    </source>
</evidence>
<reference evidence="3" key="2">
    <citation type="submission" date="2018-02" db="UniProtKB">
        <authorList>
            <consortium name="EnsemblPlants"/>
        </authorList>
    </citation>
    <scope>IDENTIFICATION</scope>
    <source>
        <strain evidence="3">Williams 82</strain>
    </source>
</reference>
<evidence type="ECO:0000313" key="4">
    <source>
        <dbReference type="Proteomes" id="UP000008827"/>
    </source>
</evidence>
<feature type="transmembrane region" description="Helical" evidence="1">
    <location>
        <begin position="57"/>
        <end position="82"/>
    </location>
</feature>